<dbReference type="AlphaFoldDB" id="A0A0C3Q7K3"/>
<protein>
    <recommendedName>
        <fullName evidence="3">Ubiquitin-like protease family profile domain-containing protein</fullName>
    </recommendedName>
</protein>
<keyword evidence="2" id="KW-1185">Reference proteome</keyword>
<reference evidence="2" key="2">
    <citation type="submission" date="2015-01" db="EMBL/GenBank/DDBJ databases">
        <title>Evolutionary Origins and Diversification of the Mycorrhizal Mutualists.</title>
        <authorList>
            <consortium name="DOE Joint Genome Institute"/>
            <consortium name="Mycorrhizal Genomics Consortium"/>
            <person name="Kohler A."/>
            <person name="Kuo A."/>
            <person name="Nagy L.G."/>
            <person name="Floudas D."/>
            <person name="Copeland A."/>
            <person name="Barry K.W."/>
            <person name="Cichocki N."/>
            <person name="Veneault-Fourrey C."/>
            <person name="LaButti K."/>
            <person name="Lindquist E.A."/>
            <person name="Lipzen A."/>
            <person name="Lundell T."/>
            <person name="Morin E."/>
            <person name="Murat C."/>
            <person name="Riley R."/>
            <person name="Ohm R."/>
            <person name="Sun H."/>
            <person name="Tunlid A."/>
            <person name="Henrissat B."/>
            <person name="Grigoriev I.V."/>
            <person name="Hibbett D.S."/>
            <person name="Martin F."/>
        </authorList>
    </citation>
    <scope>NUCLEOTIDE SEQUENCE [LARGE SCALE GENOMIC DNA]</scope>
    <source>
        <strain evidence="2">MUT 4182</strain>
    </source>
</reference>
<dbReference type="Gene3D" id="3.40.395.10">
    <property type="entry name" value="Adenoviral Proteinase, Chain A"/>
    <property type="match status" value="1"/>
</dbReference>
<gene>
    <name evidence="1" type="ORF">M407DRAFT_30296</name>
</gene>
<dbReference type="HOGENOM" id="CLU_767667_0_0_1"/>
<evidence type="ECO:0000313" key="2">
    <source>
        <dbReference type="Proteomes" id="UP000054248"/>
    </source>
</evidence>
<dbReference type="SUPFAM" id="SSF54001">
    <property type="entry name" value="Cysteine proteinases"/>
    <property type="match status" value="1"/>
</dbReference>
<dbReference type="EMBL" id="KN823191">
    <property type="protein sequence ID" value="KIO20036.1"/>
    <property type="molecule type" value="Genomic_DNA"/>
</dbReference>
<accession>A0A0C3Q7K3</accession>
<proteinExistence type="predicted"/>
<name>A0A0C3Q7K3_9AGAM</name>
<dbReference type="STRING" id="1051891.A0A0C3Q7K3"/>
<sequence>MENGVPQLGDLAAILGEIDAREQEGALGVVLELYSGSLSTFLFWSIQEIRTFVHIENNREAVDLGVQAHRLVCHLPSGSVNSEDVDANFLASLPIRTTIQGFSTPVRAWELGCLAQETAVFDTVLDLRAELAYLTHQVTLSASRSHFIFPSLFASSLIQLFRQPHPNRTFSSQFRRIRAKIQTLSASGKFDGMSFVLCQSGHFTAFHFDSKSGKLYVDDSLSGGSKPWSNTSTSEMISALEWLLSGLRCKQVRKICDMELEQQHAASQSCGVIAFNGIERLLGLYSGRWAPERASEERTRWFMELVNHWQRSRQCMDQAPWLTEDSDNLDSGSDSDEWYSWDCWNLKRINVGNWTQFCFAD</sequence>
<dbReference type="Proteomes" id="UP000054248">
    <property type="component" value="Unassembled WGS sequence"/>
</dbReference>
<organism evidence="1 2">
    <name type="scientific">Tulasnella calospora MUT 4182</name>
    <dbReference type="NCBI Taxonomy" id="1051891"/>
    <lineage>
        <taxon>Eukaryota</taxon>
        <taxon>Fungi</taxon>
        <taxon>Dikarya</taxon>
        <taxon>Basidiomycota</taxon>
        <taxon>Agaricomycotina</taxon>
        <taxon>Agaricomycetes</taxon>
        <taxon>Cantharellales</taxon>
        <taxon>Tulasnellaceae</taxon>
        <taxon>Tulasnella</taxon>
    </lineage>
</organism>
<reference evidence="1 2" key="1">
    <citation type="submission" date="2014-04" db="EMBL/GenBank/DDBJ databases">
        <authorList>
            <consortium name="DOE Joint Genome Institute"/>
            <person name="Kuo A."/>
            <person name="Girlanda M."/>
            <person name="Perotto S."/>
            <person name="Kohler A."/>
            <person name="Nagy L.G."/>
            <person name="Floudas D."/>
            <person name="Copeland A."/>
            <person name="Barry K.W."/>
            <person name="Cichocki N."/>
            <person name="Veneault-Fourrey C."/>
            <person name="LaButti K."/>
            <person name="Lindquist E.A."/>
            <person name="Lipzen A."/>
            <person name="Lundell T."/>
            <person name="Morin E."/>
            <person name="Murat C."/>
            <person name="Sun H."/>
            <person name="Tunlid A."/>
            <person name="Henrissat B."/>
            <person name="Grigoriev I.V."/>
            <person name="Hibbett D.S."/>
            <person name="Martin F."/>
            <person name="Nordberg H.P."/>
            <person name="Cantor M.N."/>
            <person name="Hua S.X."/>
        </authorList>
    </citation>
    <scope>NUCLEOTIDE SEQUENCE [LARGE SCALE GENOMIC DNA]</scope>
    <source>
        <strain evidence="1 2">MUT 4182</strain>
    </source>
</reference>
<evidence type="ECO:0008006" key="3">
    <source>
        <dbReference type="Google" id="ProtNLM"/>
    </source>
</evidence>
<evidence type="ECO:0000313" key="1">
    <source>
        <dbReference type="EMBL" id="KIO20036.1"/>
    </source>
</evidence>
<dbReference type="InterPro" id="IPR038765">
    <property type="entry name" value="Papain-like_cys_pep_sf"/>
</dbReference>